<feature type="transmembrane region" description="Helical" evidence="1">
    <location>
        <begin position="94"/>
        <end position="120"/>
    </location>
</feature>
<reference evidence="2 3" key="1">
    <citation type="journal article" date="2013" name="BMC Genomics">
        <title>Reconstruction of the lipid metabolism for the microalga Monoraphidium neglectum from its genome sequence reveals characteristics suitable for biofuel production.</title>
        <authorList>
            <person name="Bogen C."/>
            <person name="Al-Dilaimi A."/>
            <person name="Albersmeier A."/>
            <person name="Wichmann J."/>
            <person name="Grundmann M."/>
            <person name="Rupp O."/>
            <person name="Lauersen K.J."/>
            <person name="Blifernez-Klassen O."/>
            <person name="Kalinowski J."/>
            <person name="Goesmann A."/>
            <person name="Mussgnug J.H."/>
            <person name="Kruse O."/>
        </authorList>
    </citation>
    <scope>NUCLEOTIDE SEQUENCE [LARGE SCALE GENOMIC DNA]</scope>
    <source>
        <strain evidence="2 3">SAG 48.87</strain>
    </source>
</reference>
<dbReference type="RefSeq" id="XP_013893907.1">
    <property type="nucleotide sequence ID" value="XM_014038453.1"/>
</dbReference>
<keyword evidence="1" id="KW-0812">Transmembrane</keyword>
<dbReference type="KEGG" id="mng:MNEG_13074"/>
<organism evidence="2 3">
    <name type="scientific">Monoraphidium neglectum</name>
    <dbReference type="NCBI Taxonomy" id="145388"/>
    <lineage>
        <taxon>Eukaryota</taxon>
        <taxon>Viridiplantae</taxon>
        <taxon>Chlorophyta</taxon>
        <taxon>core chlorophytes</taxon>
        <taxon>Chlorophyceae</taxon>
        <taxon>CS clade</taxon>
        <taxon>Sphaeropleales</taxon>
        <taxon>Selenastraceae</taxon>
        <taxon>Monoraphidium</taxon>
    </lineage>
</organism>
<keyword evidence="1" id="KW-0472">Membrane</keyword>
<evidence type="ECO:0000313" key="2">
    <source>
        <dbReference type="EMBL" id="KIY94887.1"/>
    </source>
</evidence>
<feature type="non-terminal residue" evidence="2">
    <location>
        <position position="247"/>
    </location>
</feature>
<dbReference type="InterPro" id="IPR039367">
    <property type="entry name" value="Och1-like"/>
</dbReference>
<dbReference type="Proteomes" id="UP000054498">
    <property type="component" value="Unassembled WGS sequence"/>
</dbReference>
<dbReference type="STRING" id="145388.A0A0D2J4L9"/>
<dbReference type="PANTHER" id="PTHR31834:SF1">
    <property type="entry name" value="INITIATION-SPECIFIC ALPHA-1,6-MANNOSYLTRANSFERASE"/>
    <property type="match status" value="1"/>
</dbReference>
<evidence type="ECO:0000256" key="1">
    <source>
        <dbReference type="SAM" id="Phobius"/>
    </source>
</evidence>
<dbReference type="GO" id="GO:0000009">
    <property type="term" value="F:alpha-1,6-mannosyltransferase activity"/>
    <property type="evidence" value="ECO:0007669"/>
    <property type="project" value="InterPro"/>
</dbReference>
<dbReference type="GO" id="GO:0000136">
    <property type="term" value="C:mannan polymerase complex"/>
    <property type="evidence" value="ECO:0007669"/>
    <property type="project" value="TreeGrafter"/>
</dbReference>
<dbReference type="AlphaFoldDB" id="A0A0D2J4L9"/>
<evidence type="ECO:0000313" key="3">
    <source>
        <dbReference type="Proteomes" id="UP000054498"/>
    </source>
</evidence>
<accession>A0A0D2J4L9</accession>
<dbReference type="EMBL" id="KK103827">
    <property type="protein sequence ID" value="KIY94887.1"/>
    <property type="molecule type" value="Genomic_DNA"/>
</dbReference>
<keyword evidence="3" id="KW-1185">Reference proteome</keyword>
<sequence>MTGELHHRSSTGDGLGEPDLVPACAVASRGAPSPLLQKPVAVATLQPSPVPQRLQHLGPHRVGGHCPSRQRHGPSIELWGVSVHLPRTSILVRVLAAAIALLVFVQAVSCGMFFCVAVPFGHRASYVDVRDIVSDVPLTQQAAAAGGAAAAASAAAGAALLPHHGPPPAVLSTPKLIPRIVHQTYRSKRFPRGVRPLVRSWRAVNGDGWEVRFYDDVAAVSFVRREFPEYLEAYLALPKDVERADFF</sequence>
<protein>
    <submittedName>
        <fullName evidence="2">Uncharacterized protein</fullName>
    </submittedName>
</protein>
<dbReference type="OrthoDB" id="411251at2759"/>
<dbReference type="GeneID" id="25730500"/>
<gene>
    <name evidence="2" type="ORF">MNEG_13074</name>
</gene>
<keyword evidence="1" id="KW-1133">Transmembrane helix</keyword>
<name>A0A0D2J4L9_9CHLO</name>
<dbReference type="PANTHER" id="PTHR31834">
    <property type="entry name" value="INITIATION-SPECIFIC ALPHA-1,6-MANNOSYLTRANSFERASE"/>
    <property type="match status" value="1"/>
</dbReference>
<dbReference type="GO" id="GO:0006487">
    <property type="term" value="P:protein N-linked glycosylation"/>
    <property type="evidence" value="ECO:0007669"/>
    <property type="project" value="TreeGrafter"/>
</dbReference>
<proteinExistence type="predicted"/>